<dbReference type="Pfam" id="PF13560">
    <property type="entry name" value="HTH_31"/>
    <property type="match status" value="1"/>
</dbReference>
<dbReference type="InterPro" id="IPR001387">
    <property type="entry name" value="Cro/C1-type_HTH"/>
</dbReference>
<organism evidence="4 5">
    <name type="scientific">Streptomyces cacaoi</name>
    <dbReference type="NCBI Taxonomy" id="1898"/>
    <lineage>
        <taxon>Bacteria</taxon>
        <taxon>Bacillati</taxon>
        <taxon>Actinomycetota</taxon>
        <taxon>Actinomycetes</taxon>
        <taxon>Kitasatosporales</taxon>
        <taxon>Streptomycetaceae</taxon>
        <taxon>Streptomyces</taxon>
    </lineage>
</organism>
<dbReference type="RefSeq" id="WP_158102292.1">
    <property type="nucleotide sequence ID" value="NZ_BJMM01000002.1"/>
</dbReference>
<sequence>MGRPETVIDPTEGPVQQFSMELRELRRKAGSPTYREMSKRVHYSVAALSEAARGTRRPTLEITRAFVEACAGDVPHWEERWRKLNAELGIDEEAGEAGEVREGAVRAVRSRVPLSAPRQAVPNRGVPKRQVPRQGVPRQAVPGRVQGTRLPAWREVRTRAGGGPAVRYAATAACAAAFVAGVVMGGRNAARR</sequence>
<reference evidence="4 5" key="1">
    <citation type="submission" date="2019-06" db="EMBL/GenBank/DDBJ databases">
        <title>Whole genome shotgun sequence of Streptomyces cacaoi subsp. cacaoi NBRC 12748.</title>
        <authorList>
            <person name="Hosoyama A."/>
            <person name="Uohara A."/>
            <person name="Ohji S."/>
            <person name="Ichikawa N."/>
        </authorList>
    </citation>
    <scope>NUCLEOTIDE SEQUENCE [LARGE SCALE GENOMIC DNA]</scope>
    <source>
        <strain evidence="4 5">NBRC 12748</strain>
    </source>
</reference>
<keyword evidence="2" id="KW-1133">Transmembrane helix</keyword>
<evidence type="ECO:0000313" key="4">
    <source>
        <dbReference type="EMBL" id="GEB47960.1"/>
    </source>
</evidence>
<proteinExistence type="predicted"/>
<accession>A0A4Y3QVC8</accession>
<evidence type="ECO:0000313" key="5">
    <source>
        <dbReference type="Proteomes" id="UP000319210"/>
    </source>
</evidence>
<dbReference type="Proteomes" id="UP000319210">
    <property type="component" value="Unassembled WGS sequence"/>
</dbReference>
<protein>
    <recommendedName>
        <fullName evidence="3">HTH cro/C1-type domain-containing protein</fullName>
    </recommendedName>
</protein>
<dbReference type="AlphaFoldDB" id="A0A4Y3QVC8"/>
<evidence type="ECO:0000256" key="2">
    <source>
        <dbReference type="SAM" id="Phobius"/>
    </source>
</evidence>
<feature type="domain" description="HTH cro/C1-type" evidence="3">
    <location>
        <begin position="21"/>
        <end position="77"/>
    </location>
</feature>
<keyword evidence="2" id="KW-0812">Transmembrane</keyword>
<evidence type="ECO:0000256" key="1">
    <source>
        <dbReference type="SAM" id="MobiDB-lite"/>
    </source>
</evidence>
<keyword evidence="5" id="KW-1185">Reference proteome</keyword>
<dbReference type="SMART" id="SM00530">
    <property type="entry name" value="HTH_XRE"/>
    <property type="match status" value="1"/>
</dbReference>
<dbReference type="CDD" id="cd00093">
    <property type="entry name" value="HTH_XRE"/>
    <property type="match status" value="1"/>
</dbReference>
<gene>
    <name evidence="4" type="ORF">SCA03_05110</name>
</gene>
<feature type="transmembrane region" description="Helical" evidence="2">
    <location>
        <begin position="165"/>
        <end position="186"/>
    </location>
</feature>
<comment type="caution">
    <text evidence="4">The sequence shown here is derived from an EMBL/GenBank/DDBJ whole genome shotgun (WGS) entry which is preliminary data.</text>
</comment>
<dbReference type="EMBL" id="BJMM01000002">
    <property type="protein sequence ID" value="GEB47960.1"/>
    <property type="molecule type" value="Genomic_DNA"/>
</dbReference>
<keyword evidence="2" id="KW-0472">Membrane</keyword>
<evidence type="ECO:0000259" key="3">
    <source>
        <dbReference type="SMART" id="SM00530"/>
    </source>
</evidence>
<feature type="region of interest" description="Disordered" evidence="1">
    <location>
        <begin position="118"/>
        <end position="137"/>
    </location>
</feature>
<name>A0A4Y3QVC8_STRCI</name>